<feature type="compositionally biased region" description="Basic and acidic residues" evidence="1">
    <location>
        <begin position="98"/>
        <end position="111"/>
    </location>
</feature>
<keyword evidence="3" id="KW-1185">Reference proteome</keyword>
<dbReference type="Proteomes" id="UP001177670">
    <property type="component" value="Unassembled WGS sequence"/>
</dbReference>
<protein>
    <submittedName>
        <fullName evidence="2">Uncharacterized protein</fullName>
    </submittedName>
</protein>
<sequence>MTKNRRLREILDSCDAGRGNETPRRAAPELKPGEKSEEGGEDRKGWETKKDERRVAKGQEEKERGAGREEGVDHVEVATRSPQAPVKGPTAIRIRGALSDRDSQPHERPSETETNEPASPLPEAPVAVSCTDRFFVAVEPLPVAESPNNHGYSSDRTIIG</sequence>
<feature type="region of interest" description="Disordered" evidence="1">
    <location>
        <begin position="1"/>
        <end position="124"/>
    </location>
</feature>
<evidence type="ECO:0000313" key="3">
    <source>
        <dbReference type="Proteomes" id="UP001177670"/>
    </source>
</evidence>
<evidence type="ECO:0000313" key="2">
    <source>
        <dbReference type="EMBL" id="KAK1132926.1"/>
    </source>
</evidence>
<name>A0AA40G8H0_9HYME</name>
<accession>A0AA40G8H0</accession>
<proteinExistence type="predicted"/>
<organism evidence="2 3">
    <name type="scientific">Melipona bicolor</name>
    <dbReference type="NCBI Taxonomy" id="60889"/>
    <lineage>
        <taxon>Eukaryota</taxon>
        <taxon>Metazoa</taxon>
        <taxon>Ecdysozoa</taxon>
        <taxon>Arthropoda</taxon>
        <taxon>Hexapoda</taxon>
        <taxon>Insecta</taxon>
        <taxon>Pterygota</taxon>
        <taxon>Neoptera</taxon>
        <taxon>Endopterygota</taxon>
        <taxon>Hymenoptera</taxon>
        <taxon>Apocrita</taxon>
        <taxon>Aculeata</taxon>
        <taxon>Apoidea</taxon>
        <taxon>Anthophila</taxon>
        <taxon>Apidae</taxon>
        <taxon>Melipona</taxon>
    </lineage>
</organism>
<comment type="caution">
    <text evidence="2">The sequence shown here is derived from an EMBL/GenBank/DDBJ whole genome shotgun (WGS) entry which is preliminary data.</text>
</comment>
<feature type="compositionally biased region" description="Basic and acidic residues" evidence="1">
    <location>
        <begin position="21"/>
        <end position="77"/>
    </location>
</feature>
<reference evidence="2" key="1">
    <citation type="submission" date="2021-10" db="EMBL/GenBank/DDBJ databases">
        <title>Melipona bicolor Genome sequencing and assembly.</title>
        <authorList>
            <person name="Araujo N.S."/>
            <person name="Arias M.C."/>
        </authorList>
    </citation>
    <scope>NUCLEOTIDE SEQUENCE</scope>
    <source>
        <strain evidence="2">USP_2M_L1-L4_2017</strain>
        <tissue evidence="2">Whole body</tissue>
    </source>
</reference>
<evidence type="ECO:0000256" key="1">
    <source>
        <dbReference type="SAM" id="MobiDB-lite"/>
    </source>
</evidence>
<dbReference type="EMBL" id="JAHYIQ010000004">
    <property type="protein sequence ID" value="KAK1132926.1"/>
    <property type="molecule type" value="Genomic_DNA"/>
</dbReference>
<dbReference type="AlphaFoldDB" id="A0AA40G8H0"/>
<gene>
    <name evidence="2" type="ORF">K0M31_014294</name>
</gene>